<dbReference type="InterPro" id="IPR049278">
    <property type="entry name" value="MS_channel_C"/>
</dbReference>
<feature type="transmembrane region" description="Helical" evidence="7">
    <location>
        <begin position="67"/>
        <end position="88"/>
    </location>
</feature>
<keyword evidence="3" id="KW-1003">Cell membrane</keyword>
<dbReference type="InterPro" id="IPR010920">
    <property type="entry name" value="LSM_dom_sf"/>
</dbReference>
<evidence type="ECO:0000256" key="1">
    <source>
        <dbReference type="ARBA" id="ARBA00004651"/>
    </source>
</evidence>
<dbReference type="PANTHER" id="PTHR30221:SF1">
    <property type="entry name" value="SMALL-CONDUCTANCE MECHANOSENSITIVE CHANNEL"/>
    <property type="match status" value="1"/>
</dbReference>
<dbReference type="Pfam" id="PF05552">
    <property type="entry name" value="MS_channel_1st_1"/>
    <property type="match status" value="1"/>
</dbReference>
<keyword evidence="5 7" id="KW-1133">Transmembrane helix</keyword>
<dbReference type="Gene3D" id="2.30.30.60">
    <property type="match status" value="1"/>
</dbReference>
<feature type="domain" description="Mechanosensitive ion channel MscS" evidence="8">
    <location>
        <begin position="116"/>
        <end position="180"/>
    </location>
</feature>
<evidence type="ECO:0000256" key="4">
    <source>
        <dbReference type="ARBA" id="ARBA00022692"/>
    </source>
</evidence>
<evidence type="ECO:0000259" key="8">
    <source>
        <dbReference type="Pfam" id="PF00924"/>
    </source>
</evidence>
<comment type="similarity">
    <text evidence="2">Belongs to the MscS (TC 1.A.23) family.</text>
</comment>
<evidence type="ECO:0000256" key="7">
    <source>
        <dbReference type="SAM" id="Phobius"/>
    </source>
</evidence>
<dbReference type="RefSeq" id="WP_379935097.1">
    <property type="nucleotide sequence ID" value="NZ_JBHTHY010000011.1"/>
</dbReference>
<evidence type="ECO:0000313" key="11">
    <source>
        <dbReference type="Proteomes" id="UP001597012"/>
    </source>
</evidence>
<dbReference type="InterPro" id="IPR011014">
    <property type="entry name" value="MscS_channel_TM-2"/>
</dbReference>
<dbReference type="SUPFAM" id="SSF82861">
    <property type="entry name" value="Mechanosensitive channel protein MscS (YggB), transmembrane region"/>
    <property type="match status" value="1"/>
</dbReference>
<comment type="caution">
    <text evidence="10">The sequence shown here is derived from an EMBL/GenBank/DDBJ whole genome shotgun (WGS) entry which is preliminary data.</text>
</comment>
<dbReference type="InterPro" id="IPR008910">
    <property type="entry name" value="MSC_TM_helix"/>
</dbReference>
<keyword evidence="6 7" id="KW-0472">Membrane</keyword>
<gene>
    <name evidence="10" type="ORF">ACFQZJ_12985</name>
</gene>
<feature type="domain" description="Mechanosensitive ion channel MscS C-terminal" evidence="9">
    <location>
        <begin position="188"/>
        <end position="273"/>
    </location>
</feature>
<dbReference type="SUPFAM" id="SSF82689">
    <property type="entry name" value="Mechanosensitive channel protein MscS (YggB), C-terminal domain"/>
    <property type="match status" value="1"/>
</dbReference>
<dbReference type="Pfam" id="PF21082">
    <property type="entry name" value="MS_channel_3rd"/>
    <property type="match status" value="1"/>
</dbReference>
<comment type="subcellular location">
    <subcellularLocation>
        <location evidence="1">Cell membrane</location>
        <topology evidence="1">Multi-pass membrane protein</topology>
    </subcellularLocation>
</comment>
<name>A0ABW3B5M4_9FLAO</name>
<dbReference type="InterPro" id="IPR023408">
    <property type="entry name" value="MscS_beta-dom_sf"/>
</dbReference>
<evidence type="ECO:0000256" key="5">
    <source>
        <dbReference type="ARBA" id="ARBA00022989"/>
    </source>
</evidence>
<dbReference type="InterPro" id="IPR011066">
    <property type="entry name" value="MscS_channel_C_sf"/>
</dbReference>
<dbReference type="Proteomes" id="UP001597012">
    <property type="component" value="Unassembled WGS sequence"/>
</dbReference>
<keyword evidence="4 7" id="KW-0812">Transmembrane</keyword>
<dbReference type="SUPFAM" id="SSF50182">
    <property type="entry name" value="Sm-like ribonucleoproteins"/>
    <property type="match status" value="1"/>
</dbReference>
<organism evidence="10 11">
    <name type="scientific">Maribacter chungangensis</name>
    <dbReference type="NCBI Taxonomy" id="1069117"/>
    <lineage>
        <taxon>Bacteria</taxon>
        <taxon>Pseudomonadati</taxon>
        <taxon>Bacteroidota</taxon>
        <taxon>Flavobacteriia</taxon>
        <taxon>Flavobacteriales</taxon>
        <taxon>Flavobacteriaceae</taxon>
        <taxon>Maribacter</taxon>
    </lineage>
</organism>
<feature type="transmembrane region" description="Helical" evidence="7">
    <location>
        <begin position="22"/>
        <end position="47"/>
    </location>
</feature>
<proteinExistence type="inferred from homology"/>
<protein>
    <submittedName>
        <fullName evidence="10">Mechanosensitive ion channel family protein</fullName>
    </submittedName>
</protein>
<evidence type="ECO:0000256" key="2">
    <source>
        <dbReference type="ARBA" id="ARBA00008017"/>
    </source>
</evidence>
<evidence type="ECO:0000313" key="10">
    <source>
        <dbReference type="EMBL" id="MFD0798380.1"/>
    </source>
</evidence>
<keyword evidence="11" id="KW-1185">Reference proteome</keyword>
<evidence type="ECO:0000256" key="6">
    <source>
        <dbReference type="ARBA" id="ARBA00023136"/>
    </source>
</evidence>
<reference evidence="11" key="1">
    <citation type="journal article" date="2019" name="Int. J. Syst. Evol. Microbiol.">
        <title>The Global Catalogue of Microorganisms (GCM) 10K type strain sequencing project: providing services to taxonomists for standard genome sequencing and annotation.</title>
        <authorList>
            <consortium name="The Broad Institute Genomics Platform"/>
            <consortium name="The Broad Institute Genome Sequencing Center for Infectious Disease"/>
            <person name="Wu L."/>
            <person name="Ma J."/>
        </authorList>
    </citation>
    <scope>NUCLEOTIDE SEQUENCE [LARGE SCALE GENOMIC DNA]</scope>
    <source>
        <strain evidence="11">CCUG 61948</strain>
    </source>
</reference>
<dbReference type="Pfam" id="PF00924">
    <property type="entry name" value="MS_channel_2nd"/>
    <property type="match status" value="1"/>
</dbReference>
<dbReference type="InterPro" id="IPR045275">
    <property type="entry name" value="MscS_archaea/bacteria_type"/>
</dbReference>
<evidence type="ECO:0000259" key="9">
    <source>
        <dbReference type="Pfam" id="PF21082"/>
    </source>
</evidence>
<dbReference type="Gene3D" id="1.10.287.1260">
    <property type="match status" value="1"/>
</dbReference>
<dbReference type="PANTHER" id="PTHR30221">
    <property type="entry name" value="SMALL-CONDUCTANCE MECHANOSENSITIVE CHANNEL"/>
    <property type="match status" value="1"/>
</dbReference>
<dbReference type="EMBL" id="JBHTHY010000011">
    <property type="protein sequence ID" value="MFD0798380.1"/>
    <property type="molecule type" value="Genomic_DNA"/>
</dbReference>
<accession>A0ABW3B5M4</accession>
<dbReference type="Gene3D" id="3.30.70.100">
    <property type="match status" value="1"/>
</dbReference>
<evidence type="ECO:0000256" key="3">
    <source>
        <dbReference type="ARBA" id="ARBA00022475"/>
    </source>
</evidence>
<sequence>MKIDVQNAWNEMMNRIESWVDALVINLPNIIIAILVFVISIFLSKYISRLTLRLLTKSSLQKSMKNVIAKLISVLVILAGIFLILGILDLSKTLNTILAGAGVAGLAVGLALQGALANTYSGIVLSYIKQIQFGDWIQSNDYEGEVVDLDLRAVTIKQPDNNLVYIPNKLVLENPIKNFSTTAQSRVILSCGVGYSSDLEFVRELVNKTIVENFKPVETADDVIFLYTEFGDSSINFEVRFWIDSTSALEVLKAKTEAVIAIKKAFDANDINIPFPIRTLDFPKNVHVSTN</sequence>
<dbReference type="InterPro" id="IPR006685">
    <property type="entry name" value="MscS_channel_2nd"/>
</dbReference>